<dbReference type="InterPro" id="IPR007461">
    <property type="entry name" value="Ysc84_actin-binding"/>
</dbReference>
<dbReference type="RefSeq" id="WP_225308622.1">
    <property type="nucleotide sequence ID" value="NZ_CP042906.1"/>
</dbReference>
<dbReference type="InterPro" id="IPR006311">
    <property type="entry name" value="TAT_signal"/>
</dbReference>
<dbReference type="PROSITE" id="PS51318">
    <property type="entry name" value="TAT"/>
    <property type="match status" value="1"/>
</dbReference>
<dbReference type="AlphaFoldDB" id="A0A5J6MHI8"/>
<evidence type="ECO:0000259" key="1">
    <source>
        <dbReference type="Pfam" id="PF04366"/>
    </source>
</evidence>
<keyword evidence="3" id="KW-1185">Reference proteome</keyword>
<dbReference type="EMBL" id="CP042906">
    <property type="protein sequence ID" value="QEX16587.1"/>
    <property type="molecule type" value="Genomic_DNA"/>
</dbReference>
<proteinExistence type="predicted"/>
<feature type="domain" description="Ysc84 actin-binding" evidence="1">
    <location>
        <begin position="108"/>
        <end position="191"/>
    </location>
</feature>
<protein>
    <submittedName>
        <fullName evidence="2">Lipoprotein</fullName>
    </submittedName>
</protein>
<dbReference type="Pfam" id="PF04366">
    <property type="entry name" value="Ysc84"/>
    <property type="match status" value="1"/>
</dbReference>
<reference evidence="2 3" key="1">
    <citation type="submission" date="2019-08" db="EMBL/GenBank/DDBJ databases">
        <title>Hyperibacter terrae gen. nov., sp. nov. and Hyperibacter viscosus sp. nov., two new members in the family Rhodospirillaceae isolated from the rhizosphere of Hypericum perforatum.</title>
        <authorList>
            <person name="Noviana Z."/>
        </authorList>
    </citation>
    <scope>NUCLEOTIDE SEQUENCE [LARGE SCALE GENOMIC DNA]</scope>
    <source>
        <strain evidence="2 3">R5913</strain>
    </source>
</reference>
<sequence>MTKVASAESAGLSRALSRRLLLGSMAAAGAVAVGPRFAAADAQMDADALATLKKLYASNEGARVLGEKAKGILVFPTIAKGGFMIGGAYGEGTLLVNGRTAGYYSSAAASYGLQIGIQRFSYALFMMTDSAMQYLNKSDGWEIGVGPTIVVADEGFATKATTTTLKAEIYAFIFGQQGLMAGLGIEGTKVTRINR</sequence>
<keyword evidence="2" id="KW-0449">Lipoprotein</keyword>
<dbReference type="Proteomes" id="UP000326202">
    <property type="component" value="Chromosome"/>
</dbReference>
<organism evidence="2 3">
    <name type="scientific">Hypericibacter terrae</name>
    <dbReference type="NCBI Taxonomy" id="2602015"/>
    <lineage>
        <taxon>Bacteria</taxon>
        <taxon>Pseudomonadati</taxon>
        <taxon>Pseudomonadota</taxon>
        <taxon>Alphaproteobacteria</taxon>
        <taxon>Rhodospirillales</taxon>
        <taxon>Dongiaceae</taxon>
        <taxon>Hypericibacter</taxon>
    </lineage>
</organism>
<dbReference type="KEGG" id="htq:FRZ44_18820"/>
<evidence type="ECO:0000313" key="3">
    <source>
        <dbReference type="Proteomes" id="UP000326202"/>
    </source>
</evidence>
<gene>
    <name evidence="2" type="ORF">FRZ44_18820</name>
</gene>
<accession>A0A5J6MHI8</accession>
<dbReference type="CDD" id="cd11524">
    <property type="entry name" value="SYLF"/>
    <property type="match status" value="1"/>
</dbReference>
<evidence type="ECO:0000313" key="2">
    <source>
        <dbReference type="EMBL" id="QEX16587.1"/>
    </source>
</evidence>
<name>A0A5J6MHI8_9PROT</name>